<evidence type="ECO:0000313" key="1">
    <source>
        <dbReference type="EMBL" id="PWB75467.1"/>
    </source>
</evidence>
<dbReference type="AlphaFoldDB" id="A0A855X5E4"/>
<organism evidence="1 2">
    <name type="scientific">candidate division GN15 bacterium</name>
    <dbReference type="NCBI Taxonomy" id="2072418"/>
    <lineage>
        <taxon>Bacteria</taxon>
        <taxon>candidate division GN15</taxon>
    </lineage>
</organism>
<accession>A0A855X5E4</accession>
<name>A0A855X5E4_9BACT</name>
<dbReference type="EMBL" id="PQAP01000009">
    <property type="protein sequence ID" value="PWB75467.1"/>
    <property type="molecule type" value="Genomic_DNA"/>
</dbReference>
<proteinExistence type="predicted"/>
<gene>
    <name evidence="1" type="ORF">C3F09_02415</name>
</gene>
<reference evidence="1 2" key="1">
    <citation type="journal article" date="2018" name="ISME J.">
        <title>A methanotrophic archaeon couples anaerobic oxidation of methane to Fe(III) reduction.</title>
        <authorList>
            <person name="Cai C."/>
            <person name="Leu A.O."/>
            <person name="Xie G.J."/>
            <person name="Guo J."/>
            <person name="Feng Y."/>
            <person name="Zhao J.X."/>
            <person name="Tyson G.W."/>
            <person name="Yuan Z."/>
            <person name="Hu S."/>
        </authorList>
    </citation>
    <scope>NUCLEOTIDE SEQUENCE [LARGE SCALE GENOMIC DNA]</scope>
    <source>
        <strain evidence="1">FeB_12</strain>
    </source>
</reference>
<sequence length="75" mass="8291">MKNKRFTSRLALLTIVGIVMILAATMQWGCSDRVKGTAYVNQKPVVYFVNVPPDSTRTSRNPLVHWVGADADGQV</sequence>
<evidence type="ECO:0000313" key="2">
    <source>
        <dbReference type="Proteomes" id="UP000250918"/>
    </source>
</evidence>
<feature type="non-terminal residue" evidence="1">
    <location>
        <position position="75"/>
    </location>
</feature>
<comment type="caution">
    <text evidence="1">The sequence shown here is derived from an EMBL/GenBank/DDBJ whole genome shotgun (WGS) entry which is preliminary data.</text>
</comment>
<dbReference type="Proteomes" id="UP000250918">
    <property type="component" value="Unassembled WGS sequence"/>
</dbReference>
<protein>
    <submittedName>
        <fullName evidence="1">Uncharacterized protein</fullName>
    </submittedName>
</protein>